<dbReference type="AlphaFoldDB" id="A0A398ACY4"/>
<dbReference type="InterPro" id="IPR040256">
    <property type="entry name" value="At4g02000-like"/>
</dbReference>
<sequence>MTGRLSKEDKGKGLATDYYQAPRKPSIRAQAPDNATLPQKFSLTLIGRVTNQTAQKVWSLIPFFTELWKSDTRPVGADLGNGLFQFQFEKEEDLLAVLEKRPYHYSRWMVIVQRWEPTVSKEFPALIPFWIKVQGIPIHLWREETVEDLGRNLGIFEKLEITKTSMKMRVQINGLLPLIKSSVIEYNNGDEVTATFVYEKLERHCSKCLRLDHELKDCLVAKHQDREAKATGVKNRVTNEEGGSLNQGETRRADSDVYHFSASNPNGEEYRRGRSFDPRGPRYDARRTLDDRRRYRSSYDTSSRGYSREASKERQRSYGSRSSQPREPNYQFREVSSRPPRDDIDRRDYRGRSMTRREEQNRSNESPDHSNLNLERQTHIPQETLKVAREEVREAMLQYTQVADPTESAARRERMRLAEERMEESAL</sequence>
<dbReference type="PANTHER" id="PTHR31286:SF163">
    <property type="entry name" value="ZINC KNUCKLE CX2CX4HX4C DOMAIN-CONTAINING PROTEIN"/>
    <property type="match status" value="1"/>
</dbReference>
<reference evidence="4 5" key="1">
    <citation type="submission" date="2018-06" db="EMBL/GenBank/DDBJ databases">
        <title>WGS assembly of Brassica rapa FPsc.</title>
        <authorList>
            <person name="Bowman J."/>
            <person name="Kohchi T."/>
            <person name="Yamato K."/>
            <person name="Jenkins J."/>
            <person name="Shu S."/>
            <person name="Ishizaki K."/>
            <person name="Yamaoka S."/>
            <person name="Nishihama R."/>
            <person name="Nakamura Y."/>
            <person name="Berger F."/>
            <person name="Adam C."/>
            <person name="Aki S."/>
            <person name="Althoff F."/>
            <person name="Araki T."/>
            <person name="Arteaga-Vazquez M."/>
            <person name="Balasubrmanian S."/>
            <person name="Bauer D."/>
            <person name="Boehm C."/>
            <person name="Briginshaw L."/>
            <person name="Caballero-Perez J."/>
            <person name="Catarino B."/>
            <person name="Chen F."/>
            <person name="Chiyoda S."/>
            <person name="Chovatia M."/>
            <person name="Davies K."/>
            <person name="Delmans M."/>
            <person name="Demura T."/>
            <person name="Dierschke T."/>
            <person name="Dolan L."/>
            <person name="Dorantes-Acosta A."/>
            <person name="Eklund D."/>
            <person name="Florent S."/>
            <person name="Flores-Sandoval E."/>
            <person name="Fujiyama A."/>
            <person name="Fukuzawa H."/>
            <person name="Galik B."/>
            <person name="Grimanelli D."/>
            <person name="Grimwood J."/>
            <person name="Grossniklaus U."/>
            <person name="Hamada T."/>
            <person name="Haseloff J."/>
            <person name="Hetherington A."/>
            <person name="Higo A."/>
            <person name="Hirakawa Y."/>
            <person name="Hundley H."/>
            <person name="Ikeda Y."/>
            <person name="Inoue K."/>
            <person name="Inoue S."/>
            <person name="Ishida S."/>
            <person name="Jia Q."/>
            <person name="Kakita M."/>
            <person name="Kanazawa T."/>
            <person name="Kawai Y."/>
            <person name="Kawashima T."/>
            <person name="Kennedy M."/>
            <person name="Kinose K."/>
            <person name="Kinoshita T."/>
            <person name="Kohara Y."/>
            <person name="Koide E."/>
            <person name="Komatsu K."/>
            <person name="Kopischke S."/>
            <person name="Kubo M."/>
            <person name="Kyozuka J."/>
            <person name="Lagercrantz U."/>
            <person name="Lin S."/>
            <person name="Lindquist E."/>
            <person name="Lipzen A."/>
            <person name="Lu C."/>
            <person name="Luna E."/>
            <person name="Martienssen R."/>
            <person name="Minamino N."/>
            <person name="Mizutani M."/>
            <person name="Mizutani M."/>
            <person name="Mochizuki N."/>
            <person name="Monte I."/>
            <person name="Mosher R."/>
            <person name="Nagasaki H."/>
            <person name="Nakagami H."/>
            <person name="Naramoto S."/>
            <person name="Nishitani K."/>
            <person name="Ohtani M."/>
            <person name="Okamoto T."/>
            <person name="Okumura M."/>
            <person name="Phillips J."/>
            <person name="Pollak B."/>
            <person name="Reinders A."/>
            <person name="Roevekamp M."/>
            <person name="Sano R."/>
            <person name="Sawa S."/>
            <person name="Schmid M."/>
            <person name="Shirakawa M."/>
            <person name="Solano R."/>
            <person name="Spunde A."/>
            <person name="Suetsugu N."/>
            <person name="Sugano S."/>
            <person name="Sugiyama A."/>
            <person name="Sun R."/>
            <person name="Suzuki Y."/>
            <person name="Takenaka M."/>
            <person name="Takezawa D."/>
            <person name="Tomogane H."/>
            <person name="Tsuzuki M."/>
            <person name="Ueda T."/>
            <person name="Umeda M."/>
            <person name="Ward J."/>
            <person name="Watanabe Y."/>
            <person name="Yazaki K."/>
            <person name="Yokoyama R."/>
            <person name="Yoshitake Y."/>
            <person name="Yotsui I."/>
            <person name="Zachgo S."/>
            <person name="Schmutz J."/>
        </authorList>
    </citation>
    <scope>NUCLEOTIDE SEQUENCE [LARGE SCALE GENOMIC DNA]</scope>
    <source>
        <strain evidence="5">cv. B-3</strain>
    </source>
</reference>
<feature type="compositionally biased region" description="Polar residues" evidence="1">
    <location>
        <begin position="369"/>
        <end position="381"/>
    </location>
</feature>
<dbReference type="EMBL" id="CM010629">
    <property type="protein sequence ID" value="RID75637.1"/>
    <property type="molecule type" value="Genomic_DNA"/>
</dbReference>
<feature type="region of interest" description="Disordered" evidence="1">
    <location>
        <begin position="229"/>
        <end position="382"/>
    </location>
</feature>
<accession>A0A398ACY4</accession>
<dbReference type="InterPro" id="IPR025558">
    <property type="entry name" value="DUF4283"/>
</dbReference>
<dbReference type="InterPro" id="IPR025836">
    <property type="entry name" value="Zn_knuckle_CX2CX4HX4C"/>
</dbReference>
<feature type="compositionally biased region" description="Basic and acidic residues" evidence="1">
    <location>
        <begin position="335"/>
        <end position="368"/>
    </location>
</feature>
<feature type="non-terminal residue" evidence="4">
    <location>
        <position position="427"/>
    </location>
</feature>
<evidence type="ECO:0000259" key="2">
    <source>
        <dbReference type="Pfam" id="PF14111"/>
    </source>
</evidence>
<evidence type="ECO:0000313" key="5">
    <source>
        <dbReference type="Proteomes" id="UP000264353"/>
    </source>
</evidence>
<feature type="region of interest" description="Disordered" evidence="1">
    <location>
        <begin position="401"/>
        <end position="427"/>
    </location>
</feature>
<feature type="compositionally biased region" description="Basic and acidic residues" evidence="1">
    <location>
        <begin position="409"/>
        <end position="427"/>
    </location>
</feature>
<proteinExistence type="predicted"/>
<name>A0A398ACY4_BRACM</name>
<dbReference type="Pfam" id="PF14392">
    <property type="entry name" value="zf-CCHC_4"/>
    <property type="match status" value="1"/>
</dbReference>
<feature type="compositionally biased region" description="Basic and acidic residues" evidence="1">
    <location>
        <begin position="306"/>
        <end position="316"/>
    </location>
</feature>
<dbReference type="Pfam" id="PF14111">
    <property type="entry name" value="DUF4283"/>
    <property type="match status" value="1"/>
</dbReference>
<evidence type="ECO:0000313" key="4">
    <source>
        <dbReference type="EMBL" id="RID75637.1"/>
    </source>
</evidence>
<gene>
    <name evidence="4" type="ORF">BRARA_B02671</name>
</gene>
<dbReference type="PANTHER" id="PTHR31286">
    <property type="entry name" value="GLYCINE-RICH CELL WALL STRUCTURAL PROTEIN 1.8-LIKE"/>
    <property type="match status" value="1"/>
</dbReference>
<protein>
    <recommendedName>
        <fullName evidence="6">DUF4283 domain-containing protein</fullName>
    </recommendedName>
</protein>
<dbReference type="Proteomes" id="UP000264353">
    <property type="component" value="Chromosome A2"/>
</dbReference>
<evidence type="ECO:0000256" key="1">
    <source>
        <dbReference type="SAM" id="MobiDB-lite"/>
    </source>
</evidence>
<organism evidence="4 5">
    <name type="scientific">Brassica campestris</name>
    <name type="common">Field mustard</name>
    <dbReference type="NCBI Taxonomy" id="3711"/>
    <lineage>
        <taxon>Eukaryota</taxon>
        <taxon>Viridiplantae</taxon>
        <taxon>Streptophyta</taxon>
        <taxon>Embryophyta</taxon>
        <taxon>Tracheophyta</taxon>
        <taxon>Spermatophyta</taxon>
        <taxon>Magnoliopsida</taxon>
        <taxon>eudicotyledons</taxon>
        <taxon>Gunneridae</taxon>
        <taxon>Pentapetalae</taxon>
        <taxon>rosids</taxon>
        <taxon>malvids</taxon>
        <taxon>Brassicales</taxon>
        <taxon>Brassicaceae</taxon>
        <taxon>Brassiceae</taxon>
        <taxon>Brassica</taxon>
    </lineage>
</organism>
<feature type="domain" description="DUF4283" evidence="2">
    <location>
        <begin position="39"/>
        <end position="120"/>
    </location>
</feature>
<feature type="compositionally biased region" description="Basic and acidic residues" evidence="1">
    <location>
        <begin position="268"/>
        <end position="293"/>
    </location>
</feature>
<evidence type="ECO:0008006" key="6">
    <source>
        <dbReference type="Google" id="ProtNLM"/>
    </source>
</evidence>
<evidence type="ECO:0000259" key="3">
    <source>
        <dbReference type="Pfam" id="PF14392"/>
    </source>
</evidence>
<feature type="compositionally biased region" description="Polar residues" evidence="1">
    <location>
        <begin position="317"/>
        <end position="326"/>
    </location>
</feature>
<feature type="domain" description="Zinc knuckle CX2CX4HX4C" evidence="3">
    <location>
        <begin position="177"/>
        <end position="219"/>
    </location>
</feature>